<dbReference type="EMBL" id="QAPG01010715">
    <property type="protein sequence ID" value="TDZ12969.1"/>
    <property type="molecule type" value="Genomic_DNA"/>
</dbReference>
<evidence type="ECO:0000313" key="2">
    <source>
        <dbReference type="EMBL" id="TDZ12969.1"/>
    </source>
</evidence>
<proteinExistence type="predicted"/>
<name>A0A4R8PL20_9PEZI</name>
<keyword evidence="3" id="KW-1185">Reference proteome</keyword>
<organism evidence="2 3">
    <name type="scientific">Colletotrichum spinosum</name>
    <dbReference type="NCBI Taxonomy" id="1347390"/>
    <lineage>
        <taxon>Eukaryota</taxon>
        <taxon>Fungi</taxon>
        <taxon>Dikarya</taxon>
        <taxon>Ascomycota</taxon>
        <taxon>Pezizomycotina</taxon>
        <taxon>Sordariomycetes</taxon>
        <taxon>Hypocreomycetidae</taxon>
        <taxon>Glomerellales</taxon>
        <taxon>Glomerellaceae</taxon>
        <taxon>Colletotrichum</taxon>
        <taxon>Colletotrichum orbiculare species complex</taxon>
    </lineage>
</organism>
<feature type="compositionally biased region" description="Low complexity" evidence="1">
    <location>
        <begin position="106"/>
        <end position="115"/>
    </location>
</feature>
<reference evidence="2 3" key="1">
    <citation type="submission" date="2018-11" db="EMBL/GenBank/DDBJ databases">
        <title>Genome sequence and assembly of Colletotrichum spinosum.</title>
        <authorList>
            <person name="Gan P."/>
            <person name="Shirasu K."/>
        </authorList>
    </citation>
    <scope>NUCLEOTIDE SEQUENCE [LARGE SCALE GENOMIC DNA]</scope>
    <source>
        <strain evidence="2 3">CBS 515.97</strain>
    </source>
</reference>
<evidence type="ECO:0000313" key="3">
    <source>
        <dbReference type="Proteomes" id="UP000295083"/>
    </source>
</evidence>
<dbReference type="Proteomes" id="UP000295083">
    <property type="component" value="Unassembled WGS sequence"/>
</dbReference>
<evidence type="ECO:0000256" key="1">
    <source>
        <dbReference type="SAM" id="MobiDB-lite"/>
    </source>
</evidence>
<gene>
    <name evidence="2" type="ORF">C8035_v000459</name>
</gene>
<comment type="caution">
    <text evidence="2">The sequence shown here is derived from an EMBL/GenBank/DDBJ whole genome shotgun (WGS) entry which is preliminary data.</text>
</comment>
<accession>A0A4R8PL20</accession>
<dbReference type="AlphaFoldDB" id="A0A4R8PL20"/>
<protein>
    <submittedName>
        <fullName evidence="2">Uncharacterized protein</fullName>
    </submittedName>
</protein>
<sequence length="268" mass="30404">MHHGHYQKPLQHQPAMKQPYYQPQNSQPRRDIYQGLFTPMPSPADEVLVARDIYAPGGTENSEDGSGESALDPFPLLNSPWAPNPYTCSTSGYDAGPQHCPPEAPPSSGYSSQPRYSPPQPPPQEISSTWVQHPMRVDFITHPSQSSKDDEAVHTQPNCSYTQQQHTGTWPLAPLVPEPQYYTYPAHSNKTNEQWQQPPRHHSRPQYVETHQTREDVVRAPEGQWGQQRQDYAWPPSDTHGQALYHMGWAPPPDNSRPWRLPPIATML</sequence>
<feature type="region of interest" description="Disordered" evidence="1">
    <location>
        <begin position="1"/>
        <end position="127"/>
    </location>
</feature>